<dbReference type="Pfam" id="PF13556">
    <property type="entry name" value="HTH_30"/>
    <property type="match status" value="1"/>
</dbReference>
<organism evidence="4 5">
    <name type="scientific">Microbacterium azadirachtae</name>
    <dbReference type="NCBI Taxonomy" id="582680"/>
    <lineage>
        <taxon>Bacteria</taxon>
        <taxon>Bacillati</taxon>
        <taxon>Actinomycetota</taxon>
        <taxon>Actinomycetes</taxon>
        <taxon>Micrococcales</taxon>
        <taxon>Microbacteriaceae</taxon>
        <taxon>Microbacterium</taxon>
    </lineage>
</organism>
<evidence type="ECO:0000256" key="1">
    <source>
        <dbReference type="ARBA" id="ARBA00006754"/>
    </source>
</evidence>
<dbReference type="InterPro" id="IPR042070">
    <property type="entry name" value="PucR_C-HTH_sf"/>
</dbReference>
<gene>
    <name evidence="4" type="ORF">RS86_01318</name>
</gene>
<dbReference type="InterPro" id="IPR025736">
    <property type="entry name" value="PucR_C-HTH_dom"/>
</dbReference>
<keyword evidence="5" id="KW-1185">Reference proteome</keyword>
<evidence type="ECO:0000259" key="3">
    <source>
        <dbReference type="Pfam" id="PF17853"/>
    </source>
</evidence>
<proteinExistence type="inferred from homology"/>
<evidence type="ECO:0000259" key="2">
    <source>
        <dbReference type="Pfam" id="PF13556"/>
    </source>
</evidence>
<comment type="similarity">
    <text evidence="1">Belongs to the CdaR family.</text>
</comment>
<dbReference type="InterPro" id="IPR041522">
    <property type="entry name" value="CdaR_GGDEF"/>
</dbReference>
<protein>
    <recommendedName>
        <fullName evidence="6">PucR C-terminal helix-turn-helix domain-containing protein</fullName>
    </recommendedName>
</protein>
<dbReference type="Proteomes" id="UP000033740">
    <property type="component" value="Unassembled WGS sequence"/>
</dbReference>
<dbReference type="STRING" id="582680.RS86_01318"/>
<evidence type="ECO:0000313" key="5">
    <source>
        <dbReference type="Proteomes" id="UP000033740"/>
    </source>
</evidence>
<dbReference type="AlphaFoldDB" id="A0A0F0LKY7"/>
<dbReference type="PANTHER" id="PTHR33744">
    <property type="entry name" value="CARBOHYDRATE DIACID REGULATOR"/>
    <property type="match status" value="1"/>
</dbReference>
<dbReference type="RefSeq" id="WP_045271427.1">
    <property type="nucleotide sequence ID" value="NZ_JYIX01000031.1"/>
</dbReference>
<sequence>MSTPSRGAVELRDLIGARELDGLTVLHLVSERSPVRDVALVTDFEDIGSVGPDTVVLLSPGGARGGWMISAALRYAWERRACALIVPEQPFTGSVVELARRLEVSLLTTGRDMTRLAIDAAIRLGTARAETMARVRAVVDRLSGAVDPSQAVALLSEELDGASVWIESAGVRTFGSPQRTGESSSAPAGQLVRTRLSPRDRGLGILVARLPAPMVGFGEQLLAEAAPSIRALLREQQVSATRDSLPTIAITALTGMPGIAEFVEPELGALEGSAALPFDGSFVAICLRSDDPERLGALVHQLWYLAFRENPLTRFDGGWFGILPAPDRESLDAQIDRVRSGFVRTAGLPLSGGASRRHSSRAEARDAVREAWLAARLADPSPDAPVSEAFLEFDGIRPAMIGRLVPTDLADQLVAALYPRLSADPAAGQVIDALLARLSALGSLTGAADRLGLHRNTLKSRLRRAGELGVDLSDSADVLPVHLLLSAVRRTEERSRTED</sequence>
<comment type="caution">
    <text evidence="4">The sequence shown here is derived from an EMBL/GenBank/DDBJ whole genome shotgun (WGS) entry which is preliminary data.</text>
</comment>
<dbReference type="EMBL" id="JYIX01000031">
    <property type="protein sequence ID" value="KJL33882.1"/>
    <property type="molecule type" value="Genomic_DNA"/>
</dbReference>
<dbReference type="Gene3D" id="1.10.10.2840">
    <property type="entry name" value="PucR C-terminal helix-turn-helix domain"/>
    <property type="match status" value="1"/>
</dbReference>
<dbReference type="PANTHER" id="PTHR33744:SF17">
    <property type="entry name" value="CONSERVED PROTEIN"/>
    <property type="match status" value="1"/>
</dbReference>
<name>A0A0F0LKY7_9MICO</name>
<reference evidence="4 5" key="1">
    <citation type="submission" date="2015-02" db="EMBL/GenBank/DDBJ databases">
        <title>Draft genome sequences of ten Microbacterium spp. with emphasis on heavy metal contaminated environments.</title>
        <authorList>
            <person name="Corretto E."/>
        </authorList>
    </citation>
    <scope>NUCLEOTIDE SEQUENCE [LARGE SCALE GENOMIC DNA]</scope>
    <source>
        <strain evidence="4 5">ARN176</strain>
    </source>
</reference>
<feature type="domain" description="PucR C-terminal helix-turn-helix" evidence="2">
    <location>
        <begin position="433"/>
        <end position="486"/>
    </location>
</feature>
<evidence type="ECO:0000313" key="4">
    <source>
        <dbReference type="EMBL" id="KJL33882.1"/>
    </source>
</evidence>
<feature type="domain" description="CdaR GGDEF-like" evidence="3">
    <location>
        <begin position="276"/>
        <end position="377"/>
    </location>
</feature>
<accession>A0A0F0LKY7</accession>
<evidence type="ECO:0008006" key="6">
    <source>
        <dbReference type="Google" id="ProtNLM"/>
    </source>
</evidence>
<dbReference type="PATRIC" id="fig|582680.6.peg.1356"/>
<dbReference type="InterPro" id="IPR051448">
    <property type="entry name" value="CdaR-like_regulators"/>
</dbReference>
<dbReference type="Pfam" id="PF17853">
    <property type="entry name" value="GGDEF_2"/>
    <property type="match status" value="1"/>
</dbReference>